<gene>
    <name evidence="2" type="ORF">GCM10017655_52580</name>
</gene>
<feature type="compositionally biased region" description="Basic and acidic residues" evidence="1">
    <location>
        <begin position="29"/>
        <end position="47"/>
    </location>
</feature>
<dbReference type="AlphaFoldDB" id="A0A9W6KCG3"/>
<sequence length="85" mass="9122">MGQYVAVERIAQLRAERTTANPAGQATEDGTRYRTEGDPDRTAESANKRTCLATSQCGADATRSTTHGADGRADFHGVMERSDFG</sequence>
<comment type="caution">
    <text evidence="2">The sequence shown here is derived from an EMBL/GenBank/DDBJ whole genome shotgun (WGS) entry which is preliminary data.</text>
</comment>
<accession>A0A9W6KCG3</accession>
<evidence type="ECO:0000256" key="1">
    <source>
        <dbReference type="SAM" id="MobiDB-lite"/>
    </source>
</evidence>
<organism evidence="2 3">
    <name type="scientific">Pseudomonas turukhanskensis</name>
    <dbReference type="NCBI Taxonomy" id="1806536"/>
    <lineage>
        <taxon>Bacteria</taxon>
        <taxon>Pseudomonadati</taxon>
        <taxon>Pseudomonadota</taxon>
        <taxon>Gammaproteobacteria</taxon>
        <taxon>Pseudomonadales</taxon>
        <taxon>Pseudomonadaceae</taxon>
        <taxon>Pseudomonas</taxon>
    </lineage>
</organism>
<evidence type="ECO:0000313" key="3">
    <source>
        <dbReference type="Proteomes" id="UP001143328"/>
    </source>
</evidence>
<name>A0A9W6KCG3_9PSED</name>
<keyword evidence="3" id="KW-1185">Reference proteome</keyword>
<dbReference type="Proteomes" id="UP001143328">
    <property type="component" value="Unassembled WGS sequence"/>
</dbReference>
<evidence type="ECO:0000313" key="2">
    <source>
        <dbReference type="EMBL" id="GLK92193.1"/>
    </source>
</evidence>
<reference evidence="2" key="2">
    <citation type="submission" date="2023-01" db="EMBL/GenBank/DDBJ databases">
        <authorList>
            <person name="Sun Q."/>
            <person name="Evtushenko L."/>
        </authorList>
    </citation>
    <scope>NUCLEOTIDE SEQUENCE</scope>
    <source>
        <strain evidence="2">VKM B-2935</strain>
    </source>
</reference>
<reference evidence="2" key="1">
    <citation type="journal article" date="2014" name="Int. J. Syst. Evol. Microbiol.">
        <title>Complete genome sequence of Corynebacterium casei LMG S-19264T (=DSM 44701T), isolated from a smear-ripened cheese.</title>
        <authorList>
            <consortium name="US DOE Joint Genome Institute (JGI-PGF)"/>
            <person name="Walter F."/>
            <person name="Albersmeier A."/>
            <person name="Kalinowski J."/>
            <person name="Ruckert C."/>
        </authorList>
    </citation>
    <scope>NUCLEOTIDE SEQUENCE</scope>
    <source>
        <strain evidence="2">VKM B-2935</strain>
    </source>
</reference>
<feature type="compositionally biased region" description="Basic and acidic residues" evidence="1">
    <location>
        <begin position="69"/>
        <end position="85"/>
    </location>
</feature>
<feature type="compositionally biased region" description="Polar residues" evidence="1">
    <location>
        <begin position="52"/>
        <end position="67"/>
    </location>
</feature>
<proteinExistence type="predicted"/>
<dbReference type="EMBL" id="BSFN01000038">
    <property type="protein sequence ID" value="GLK92193.1"/>
    <property type="molecule type" value="Genomic_DNA"/>
</dbReference>
<feature type="region of interest" description="Disordered" evidence="1">
    <location>
        <begin position="16"/>
        <end position="85"/>
    </location>
</feature>
<protein>
    <submittedName>
        <fullName evidence="2">Uncharacterized protein</fullName>
    </submittedName>
</protein>